<reference evidence="2" key="1">
    <citation type="journal article" date="2014" name="Sci. Rep.">
        <title>Minimally destructive sampling of type specimens of Pyropia (Bangiales, Rhodophyta) recovers complete plastid and mitochondrial genomes.</title>
        <authorList>
            <person name="Hughey J.R."/>
            <person name="Gabrielson P.W."/>
            <person name="Rohmer L."/>
            <person name="Tortolani J."/>
            <person name="Silva M."/>
            <person name="Miller K.A."/>
            <person name="Young J.D."/>
            <person name="Martell C."/>
            <person name="Ruediger E."/>
        </authorList>
    </citation>
    <scope>NUCLEOTIDE SEQUENCE</scope>
</reference>
<geneLocation type="mitochondrion" evidence="2"/>
<dbReference type="SMART" id="SM00507">
    <property type="entry name" value="HNHc"/>
    <property type="match status" value="1"/>
</dbReference>
<dbReference type="InterPro" id="IPR002711">
    <property type="entry name" value="HNH"/>
</dbReference>
<dbReference type="AlphaFoldDB" id="A0A059SV27"/>
<keyword evidence="2" id="KW-0496">Mitochondrion</keyword>
<dbReference type="Pfam" id="PF01844">
    <property type="entry name" value="HNH"/>
    <property type="match status" value="1"/>
</dbReference>
<dbReference type="GO" id="GO:0004519">
    <property type="term" value="F:endonuclease activity"/>
    <property type="evidence" value="ECO:0007669"/>
    <property type="project" value="InterPro"/>
</dbReference>
<reference evidence="2" key="2">
    <citation type="submission" date="2017-09" db="EMBL/GenBank/DDBJ databases">
        <authorList>
            <person name="Ehlers B."/>
            <person name="Leendertz F.H."/>
        </authorList>
    </citation>
    <scope>NUCLEOTIDE SEQUENCE</scope>
</reference>
<proteinExistence type="predicted"/>
<feature type="domain" description="HNH nuclease" evidence="1">
    <location>
        <begin position="1"/>
        <end position="48"/>
    </location>
</feature>
<sequence>MCPICKESLNSQYRDVLYKLEIHHIIPVVSGGTNVLKNMTLLHKTCHRDRAALENSNVKMDEPYEG</sequence>
<dbReference type="EMBL" id="KF515974">
    <property type="protein sequence ID" value="AHB35382.1"/>
    <property type="molecule type" value="Genomic_DNA"/>
</dbReference>
<accession>A0A059SV27</accession>
<evidence type="ECO:0000313" key="2">
    <source>
        <dbReference type="EMBL" id="AHB35382.1"/>
    </source>
</evidence>
<dbReference type="CDD" id="cd00085">
    <property type="entry name" value="HNHc"/>
    <property type="match status" value="1"/>
</dbReference>
<evidence type="ECO:0000259" key="1">
    <source>
        <dbReference type="SMART" id="SM00507"/>
    </source>
</evidence>
<dbReference type="GO" id="GO:0008270">
    <property type="term" value="F:zinc ion binding"/>
    <property type="evidence" value="ECO:0007669"/>
    <property type="project" value="InterPro"/>
</dbReference>
<dbReference type="InterPro" id="IPR003615">
    <property type="entry name" value="HNH_nuc"/>
</dbReference>
<organism evidence="2">
    <name type="scientific">Pyropia perforata</name>
    <name type="common">Red alga</name>
    <name type="synonym">Porphyra perforata</name>
    <dbReference type="NCBI Taxonomy" id="182771"/>
    <lineage>
        <taxon>Eukaryota</taxon>
        <taxon>Rhodophyta</taxon>
        <taxon>Bangiophyceae</taxon>
        <taxon>Bangiales</taxon>
        <taxon>Bangiaceae</taxon>
        <taxon>Pyropia</taxon>
    </lineage>
</organism>
<dbReference type="Gene3D" id="1.10.30.50">
    <property type="match status" value="1"/>
</dbReference>
<protein>
    <recommendedName>
        <fullName evidence="1">HNH nuclease domain-containing protein</fullName>
    </recommendedName>
</protein>
<name>A0A059SV27_PYRPE</name>
<dbReference type="GO" id="GO:0003676">
    <property type="term" value="F:nucleic acid binding"/>
    <property type="evidence" value="ECO:0007669"/>
    <property type="project" value="InterPro"/>
</dbReference>